<feature type="compositionally biased region" description="Basic and acidic residues" evidence="1">
    <location>
        <begin position="1478"/>
        <end position="1498"/>
    </location>
</feature>
<dbReference type="SUPFAM" id="SSF63829">
    <property type="entry name" value="Calcium-dependent phosphotriesterase"/>
    <property type="match status" value="1"/>
</dbReference>
<feature type="region of interest" description="Disordered" evidence="1">
    <location>
        <begin position="1459"/>
        <end position="1498"/>
    </location>
</feature>
<reference evidence="3 4" key="1">
    <citation type="submission" date="2019-02" db="EMBL/GenBank/DDBJ databases">
        <title>Deep-cultivation of Planctomycetes and their phenomic and genomic characterization uncovers novel biology.</title>
        <authorList>
            <person name="Wiegand S."/>
            <person name="Jogler M."/>
            <person name="Boedeker C."/>
            <person name="Pinto D."/>
            <person name="Vollmers J."/>
            <person name="Rivas-Marin E."/>
            <person name="Kohn T."/>
            <person name="Peeters S.H."/>
            <person name="Heuer A."/>
            <person name="Rast P."/>
            <person name="Oberbeckmann S."/>
            <person name="Bunk B."/>
            <person name="Jeske O."/>
            <person name="Meyerdierks A."/>
            <person name="Storesund J.E."/>
            <person name="Kallscheuer N."/>
            <person name="Luecker S."/>
            <person name="Lage O.M."/>
            <person name="Pohl T."/>
            <person name="Merkel B.J."/>
            <person name="Hornburger P."/>
            <person name="Mueller R.-W."/>
            <person name="Bruemmer F."/>
            <person name="Labrenz M."/>
            <person name="Spormann A.M."/>
            <person name="Op den Camp H."/>
            <person name="Overmann J."/>
            <person name="Amann R."/>
            <person name="Jetten M.S.M."/>
            <person name="Mascher T."/>
            <person name="Medema M.H."/>
            <person name="Devos D.P."/>
            <person name="Kaster A.-K."/>
            <person name="Ovreas L."/>
            <person name="Rohde M."/>
            <person name="Galperin M.Y."/>
            <person name="Jogler C."/>
        </authorList>
    </citation>
    <scope>NUCLEOTIDE SEQUENCE [LARGE SCALE GENOMIC DNA]</scope>
    <source>
        <strain evidence="3 4">TBK1r</strain>
    </source>
</reference>
<dbReference type="PROSITE" id="PS50093">
    <property type="entry name" value="PKD"/>
    <property type="match status" value="1"/>
</dbReference>
<dbReference type="CDD" id="cd05819">
    <property type="entry name" value="NHL"/>
    <property type="match status" value="1"/>
</dbReference>
<protein>
    <submittedName>
        <fullName evidence="3">NHL repeat protein</fullName>
    </submittedName>
</protein>
<dbReference type="Pfam" id="PF14252">
    <property type="entry name" value="DUF4347"/>
    <property type="match status" value="1"/>
</dbReference>
<organism evidence="3 4">
    <name type="scientific">Stieleria magnilauensis</name>
    <dbReference type="NCBI Taxonomy" id="2527963"/>
    <lineage>
        <taxon>Bacteria</taxon>
        <taxon>Pseudomonadati</taxon>
        <taxon>Planctomycetota</taxon>
        <taxon>Planctomycetia</taxon>
        <taxon>Pirellulales</taxon>
        <taxon>Pirellulaceae</taxon>
        <taxon>Stieleria</taxon>
    </lineage>
</organism>
<accession>A0ABX5XXI2</accession>
<gene>
    <name evidence="3" type="ORF">TBK1r_57490</name>
</gene>
<dbReference type="InterPro" id="IPR000601">
    <property type="entry name" value="PKD_dom"/>
</dbReference>
<dbReference type="CDD" id="cd00146">
    <property type="entry name" value="PKD"/>
    <property type="match status" value="1"/>
</dbReference>
<dbReference type="SUPFAM" id="SSF49299">
    <property type="entry name" value="PKD domain"/>
    <property type="match status" value="2"/>
</dbReference>
<dbReference type="EMBL" id="CP036432">
    <property type="protein sequence ID" value="QDV86729.1"/>
    <property type="molecule type" value="Genomic_DNA"/>
</dbReference>
<evidence type="ECO:0000313" key="4">
    <source>
        <dbReference type="Proteomes" id="UP000318081"/>
    </source>
</evidence>
<dbReference type="InterPro" id="IPR013783">
    <property type="entry name" value="Ig-like_fold"/>
</dbReference>
<evidence type="ECO:0000259" key="2">
    <source>
        <dbReference type="PROSITE" id="PS50093"/>
    </source>
</evidence>
<dbReference type="PANTHER" id="PTHR40274">
    <property type="entry name" value="VIRGINIAMYCIN B LYASE"/>
    <property type="match status" value="1"/>
</dbReference>
<feature type="compositionally biased region" description="Acidic residues" evidence="1">
    <location>
        <begin position="1403"/>
        <end position="1420"/>
    </location>
</feature>
<feature type="compositionally biased region" description="Basic and acidic residues" evidence="1">
    <location>
        <begin position="1598"/>
        <end position="1613"/>
    </location>
</feature>
<feature type="region of interest" description="Disordered" evidence="1">
    <location>
        <begin position="1589"/>
        <end position="1635"/>
    </location>
</feature>
<proteinExistence type="predicted"/>
<name>A0ABX5XXI2_9BACT</name>
<keyword evidence="4" id="KW-1185">Reference proteome</keyword>
<dbReference type="InterPro" id="IPR035986">
    <property type="entry name" value="PKD_dom_sf"/>
</dbReference>
<feature type="domain" description="PKD" evidence="2">
    <location>
        <begin position="556"/>
        <end position="599"/>
    </location>
</feature>
<feature type="region of interest" description="Disordered" evidence="1">
    <location>
        <begin position="1393"/>
        <end position="1420"/>
    </location>
</feature>
<evidence type="ECO:0000256" key="1">
    <source>
        <dbReference type="SAM" id="MobiDB-lite"/>
    </source>
</evidence>
<dbReference type="Proteomes" id="UP000318081">
    <property type="component" value="Chromosome"/>
</dbReference>
<dbReference type="Gene3D" id="2.60.40.2810">
    <property type="match status" value="1"/>
</dbReference>
<dbReference type="Pfam" id="PF18911">
    <property type="entry name" value="PKD_4"/>
    <property type="match status" value="2"/>
</dbReference>
<dbReference type="Gene3D" id="2.120.10.30">
    <property type="entry name" value="TolB, C-terminal domain"/>
    <property type="match status" value="1"/>
</dbReference>
<dbReference type="Gene3D" id="2.60.40.10">
    <property type="entry name" value="Immunoglobulins"/>
    <property type="match status" value="2"/>
</dbReference>
<dbReference type="InterPro" id="IPR051344">
    <property type="entry name" value="Vgb"/>
</dbReference>
<sequence length="1635" mass="169400">MTGADIAASVDDTGSGSLGGDWELEFATGRIESDPILSESYDATWSGLLATPEIATTGERLVNSPATGNQSILNPHQSVAVDGLGNSIVTWIDYSADLSGSAVMAQRFDASGAKLGGQFQVNVTTAGDQTLPVVTADASGRFAIAYVSGDADGTGIYVRRYDASGAAIDAADVLVNAGSESGNQTNVSIASNSVNQIVLSWESSGATEGIYARNFDYTSTPVGNALSTTLLTVDTDSSATDAVIDINEGGRFVVLWKDGLSSYARKYDFGSGTALNSRLDVNYPGANDRQLAIAVKPNNDYLIVYREDNFLGLGIWTRTVKDDGTLNFPDRIISVGSAEAPSIAMDAAGNYVISYTQLDGSGMGVKYISFDATDFQVNGVESVSQSTSGSQIAASVAMHDLDNFVVVWSGQGDQPGQVDSAGVFARQYGTAVVANTAPVADLTAGAPYTINEGDSLSLDGSNSSDANGDTLTFAWDLDNDGNFGETNEPTTATATVDWATLASFGIDDDGTYTIGLRVDDGNGGVTTQTTTVTVENSGPLLSITGSSNAVASTVYTLNLSATDAGDDSITSWRVDWGDGSIVTYVGNPSSVTHTYNVAGLSHNLLVSATDEDGVWFDADLFIATENSTPVYRYDALTGTFETGIGSDVTLTKARNMIFGADGLLYVTAFDTSNVQRFNPVTGMFVDEFVMSGSGGMDQADGIAFGPDGNLYVSSHRNDNVLRYDGTTGAFIDEFVVAGAGGMDHAAFLAFGTDGNLYVASERTDRILRFDGTTGAYIDDFIDFQSGGLTDSASFGFGPDGKFYVVSTVTDEVLRYDATGTFLDVFITAGLGGLDDPEGLAFGPDGLVYVTSRGNDNVLRFDASGNFVDEYIASAAGLSRPRAFAFSPTHQVTVSASNVAPVASNVNQVKNYLEGDATVGLDNIVVTEPDSGDAVTATLTLNLPGAGVLTTGTFGASTSSYDVTSGVWTVSGSVADVNAALADVSFTPAADNDIDAQVTVHLEDSFGAGPADGLIQLNVTPQNDPAFIDLDNDNSSGAPGTAFNAAFVEGGGPVFIADGADAVITDIDNSTLSSLTATITNALDGVAESLSADTSGTSITASFTGGTLTLSGVDSVANYQQVLRTVRYNNASSAPDPTTRTISLVANDGSADSNVASANVTVTPVNSAPTIVVPGTQSPTEDIPWQINGISFNDLDIGTGTMQFSFDVSRGSLTLDLTITGGVTAANVSGNGGSSLRVNVSLAQMNTTLAATNGLTYASDPNVSGADALVVGASDGAASSLANVDINVLPINDAPVAVADFYTMDPGSTLSRGPAGLLANDFDADGNTLTVVPVSGPSSGTLTLGSDGSFQFTPVASFSGTVTFSYAVTDGITTSAPATVVIEVSLPIRSADIQSVRSDHEPEAPPEEPPADDAEDADQVDEQEDLLNEISATDSGTEVPLVFTPRGVVQSGEETLLTLSVMSPRAATQTEAVVEEEEARTSSDSEDGSRSRRDRKESSRDGVSLVGVAKFDSKLLWSDMEELEQELKQGDSTPYLFAGSFAGVSSALSVGYVMWTVRGGLLATSLLAHLPAWSFVDPLLVLNEFEEDQDGEDDSLEEMLDKSESGKKEAHKTSPEVFVTAADDRTASPATLCEGR</sequence>
<dbReference type="InterPro" id="IPR025592">
    <property type="entry name" value="DUF4347"/>
</dbReference>
<dbReference type="InterPro" id="IPR011042">
    <property type="entry name" value="6-blade_b-propeller_TolB-like"/>
</dbReference>
<dbReference type="Gene3D" id="2.40.10.500">
    <property type="match status" value="1"/>
</dbReference>
<dbReference type="PANTHER" id="PTHR40274:SF3">
    <property type="entry name" value="VIRGINIAMYCIN B LYASE"/>
    <property type="match status" value="1"/>
</dbReference>
<evidence type="ECO:0000313" key="3">
    <source>
        <dbReference type="EMBL" id="QDV86729.1"/>
    </source>
</evidence>
<dbReference type="Pfam" id="PF17963">
    <property type="entry name" value="Big_9"/>
    <property type="match status" value="1"/>
</dbReference>